<evidence type="ECO:0000313" key="17">
    <source>
        <dbReference type="Proteomes" id="UP000677228"/>
    </source>
</evidence>
<dbReference type="InterPro" id="IPR003617">
    <property type="entry name" value="TFIIS/CRSP70_N_sub"/>
</dbReference>
<dbReference type="Gene3D" id="1.20.930.10">
    <property type="entry name" value="Conserved domain common to transcription factors TFIIS, elongin A, CRSP70"/>
    <property type="match status" value="1"/>
</dbReference>
<comment type="similarity">
    <text evidence="2 10">Belongs to the TFS-II family.</text>
</comment>
<dbReference type="AlphaFoldDB" id="A0A8S2FAN2"/>
<keyword evidence="10" id="KW-0805">Transcription regulation</keyword>
<dbReference type="SUPFAM" id="SSF46942">
    <property type="entry name" value="Elongation factor TFIIS domain 2"/>
    <property type="match status" value="1"/>
</dbReference>
<dbReference type="Proteomes" id="UP000682733">
    <property type="component" value="Unassembled WGS sequence"/>
</dbReference>
<evidence type="ECO:0000256" key="7">
    <source>
        <dbReference type="ARBA" id="ARBA00025408"/>
    </source>
</evidence>
<dbReference type="CDD" id="cd13749">
    <property type="entry name" value="Zn-ribbon_TFIIS"/>
    <property type="match status" value="1"/>
</dbReference>
<keyword evidence="5 10" id="KW-0862">Zinc</keyword>
<keyword evidence="10" id="KW-0804">Transcription</keyword>
<protein>
    <recommendedName>
        <fullName evidence="10">Transcription elongation factor</fullName>
    </recommendedName>
</protein>
<dbReference type="InterPro" id="IPR006289">
    <property type="entry name" value="TFSII"/>
</dbReference>
<dbReference type="SMART" id="SM00509">
    <property type="entry name" value="TFS2N"/>
    <property type="match status" value="1"/>
</dbReference>
<dbReference type="SUPFAM" id="SSF57783">
    <property type="entry name" value="Zinc beta-ribbon"/>
    <property type="match status" value="1"/>
</dbReference>
<dbReference type="PANTHER" id="PTHR11477:SF0">
    <property type="entry name" value="IP08861P-RELATED"/>
    <property type="match status" value="1"/>
</dbReference>
<dbReference type="SMART" id="SM00440">
    <property type="entry name" value="ZnF_C2C2"/>
    <property type="match status" value="1"/>
</dbReference>
<keyword evidence="6 9" id="KW-0539">Nucleus</keyword>
<dbReference type="PIRSF" id="PIRSF006704">
    <property type="entry name" value="TF_IIS"/>
    <property type="match status" value="1"/>
</dbReference>
<evidence type="ECO:0000259" key="12">
    <source>
        <dbReference type="PROSITE" id="PS51133"/>
    </source>
</evidence>
<evidence type="ECO:0000256" key="3">
    <source>
        <dbReference type="ARBA" id="ARBA00022723"/>
    </source>
</evidence>
<dbReference type="Proteomes" id="UP000677228">
    <property type="component" value="Unassembled WGS sequence"/>
</dbReference>
<evidence type="ECO:0000313" key="15">
    <source>
        <dbReference type="EMBL" id="CAF1404103.1"/>
    </source>
</evidence>
<dbReference type="PANTHER" id="PTHR11477">
    <property type="entry name" value="TRANSCRIPTION FACTOR S-II ZINC FINGER DOMAIN-CONTAINING PROTEIN"/>
    <property type="match status" value="1"/>
</dbReference>
<dbReference type="SMART" id="SM00510">
    <property type="entry name" value="TFS2M"/>
    <property type="match status" value="1"/>
</dbReference>
<dbReference type="Pfam" id="PF01096">
    <property type="entry name" value="Zn_ribbon_TFIIS"/>
    <property type="match status" value="1"/>
</dbReference>
<dbReference type="GO" id="GO:0003677">
    <property type="term" value="F:DNA binding"/>
    <property type="evidence" value="ECO:0007669"/>
    <property type="project" value="UniProtKB-KW"/>
</dbReference>
<dbReference type="EMBL" id="CAJOBA010048237">
    <property type="protein sequence ID" value="CAF4210361.1"/>
    <property type="molecule type" value="Genomic_DNA"/>
</dbReference>
<evidence type="ECO:0000256" key="10">
    <source>
        <dbReference type="RuleBase" id="RU368078"/>
    </source>
</evidence>
<dbReference type="PROSITE" id="PS51319">
    <property type="entry name" value="TFIIS_N"/>
    <property type="match status" value="1"/>
</dbReference>
<dbReference type="InterPro" id="IPR003618">
    <property type="entry name" value="TFIIS_cen_dom"/>
</dbReference>
<feature type="non-terminal residue" evidence="15">
    <location>
        <position position="1"/>
    </location>
</feature>
<dbReference type="PROSITE" id="PS51133">
    <property type="entry name" value="ZF_TFIIS_2"/>
    <property type="match status" value="1"/>
</dbReference>
<dbReference type="GO" id="GO:0005634">
    <property type="term" value="C:nucleus"/>
    <property type="evidence" value="ECO:0007669"/>
    <property type="project" value="UniProtKB-SubCell"/>
</dbReference>
<accession>A0A8S2FAN2</accession>
<feature type="domain" description="TFIIS-type" evidence="12">
    <location>
        <begin position="274"/>
        <end position="314"/>
    </location>
</feature>
<comment type="subcellular location">
    <subcellularLocation>
        <location evidence="1 9 10">Nucleus</location>
    </subcellularLocation>
</comment>
<keyword evidence="3 10" id="KW-0479">Metal-binding</keyword>
<dbReference type="PROSITE" id="PS51321">
    <property type="entry name" value="TFIIS_CENTRAL"/>
    <property type="match status" value="1"/>
</dbReference>
<evidence type="ECO:0000256" key="6">
    <source>
        <dbReference type="ARBA" id="ARBA00023242"/>
    </source>
</evidence>
<gene>
    <name evidence="15" type="ORF">OVA965_LOCUS33140</name>
    <name evidence="16" type="ORF">TMI583_LOCUS34022</name>
</gene>
<dbReference type="NCBIfam" id="TIGR01385">
    <property type="entry name" value="TFSII"/>
    <property type="match status" value="1"/>
</dbReference>
<evidence type="ECO:0000256" key="2">
    <source>
        <dbReference type="ARBA" id="ARBA00009647"/>
    </source>
</evidence>
<organism evidence="15 17">
    <name type="scientific">Didymodactylos carnosus</name>
    <dbReference type="NCBI Taxonomy" id="1234261"/>
    <lineage>
        <taxon>Eukaryota</taxon>
        <taxon>Metazoa</taxon>
        <taxon>Spiralia</taxon>
        <taxon>Gnathifera</taxon>
        <taxon>Rotifera</taxon>
        <taxon>Eurotatoria</taxon>
        <taxon>Bdelloidea</taxon>
        <taxon>Philodinida</taxon>
        <taxon>Philodinidae</taxon>
        <taxon>Didymodactylos</taxon>
    </lineage>
</organism>
<reference evidence="15" key="1">
    <citation type="submission" date="2021-02" db="EMBL/GenBank/DDBJ databases">
        <authorList>
            <person name="Nowell W R."/>
        </authorList>
    </citation>
    <scope>NUCLEOTIDE SEQUENCE</scope>
</reference>
<dbReference type="SUPFAM" id="SSF47676">
    <property type="entry name" value="Conserved domain common to transcription factors TFIIS, elongin A, CRSP70"/>
    <property type="match status" value="1"/>
</dbReference>
<feature type="domain" description="TFIIS central" evidence="14">
    <location>
        <begin position="156"/>
        <end position="271"/>
    </location>
</feature>
<keyword evidence="4 8" id="KW-0863">Zinc-finger</keyword>
<dbReference type="Gene3D" id="2.20.25.10">
    <property type="match status" value="1"/>
</dbReference>
<dbReference type="Gene3D" id="1.10.472.30">
    <property type="entry name" value="Transcription elongation factor S-II, central domain"/>
    <property type="match status" value="1"/>
</dbReference>
<dbReference type="InterPro" id="IPR035441">
    <property type="entry name" value="TFIIS/LEDGF_dom_sf"/>
</dbReference>
<dbReference type="PROSITE" id="PS00466">
    <property type="entry name" value="ZF_TFIIS_1"/>
    <property type="match status" value="1"/>
</dbReference>
<dbReference type="EMBL" id="CAJNOK010026502">
    <property type="protein sequence ID" value="CAF1404103.1"/>
    <property type="molecule type" value="Genomic_DNA"/>
</dbReference>
<dbReference type="Pfam" id="PF07500">
    <property type="entry name" value="TFIIS_M"/>
    <property type="match status" value="1"/>
</dbReference>
<dbReference type="InterPro" id="IPR017923">
    <property type="entry name" value="TFIIS_N"/>
</dbReference>
<evidence type="ECO:0000256" key="8">
    <source>
        <dbReference type="PROSITE-ProRule" id="PRU00472"/>
    </source>
</evidence>
<comment type="function">
    <text evidence="7">Necessary for efficient RNA polymerase II transcription elongation past template-encoded arresting sites. The arresting sites in DNA have the property of trapping a certain fraction of elongating RNA polymerases that pass through, resulting in locked ternary complexes. Cleavage of the nascent transcript by S-II allows the resumption of elongation from the new 3'-terminus.</text>
</comment>
<evidence type="ECO:0000313" key="16">
    <source>
        <dbReference type="EMBL" id="CAF4210361.1"/>
    </source>
</evidence>
<evidence type="ECO:0000259" key="13">
    <source>
        <dbReference type="PROSITE" id="PS51319"/>
    </source>
</evidence>
<feature type="region of interest" description="Disordered" evidence="11">
    <location>
        <begin position="102"/>
        <end position="154"/>
    </location>
</feature>
<evidence type="ECO:0000256" key="1">
    <source>
        <dbReference type="ARBA" id="ARBA00004123"/>
    </source>
</evidence>
<proteinExistence type="inferred from homology"/>
<evidence type="ECO:0000256" key="5">
    <source>
        <dbReference type="ARBA" id="ARBA00022833"/>
    </source>
</evidence>
<dbReference type="InterPro" id="IPR035100">
    <property type="entry name" value="TF_IIS-typ"/>
</dbReference>
<evidence type="ECO:0000256" key="11">
    <source>
        <dbReference type="SAM" id="MobiDB-lite"/>
    </source>
</evidence>
<dbReference type="GO" id="GO:0008270">
    <property type="term" value="F:zinc ion binding"/>
    <property type="evidence" value="ECO:0007669"/>
    <property type="project" value="UniProtKB-UniRule"/>
</dbReference>
<keyword evidence="10" id="KW-0238">DNA-binding</keyword>
<dbReference type="InterPro" id="IPR036575">
    <property type="entry name" value="TFIIS_cen_dom_sf"/>
</dbReference>
<dbReference type="CDD" id="cd00183">
    <property type="entry name" value="TFIIS_I"/>
    <property type="match status" value="1"/>
</dbReference>
<feature type="compositionally biased region" description="Low complexity" evidence="11">
    <location>
        <begin position="137"/>
        <end position="148"/>
    </location>
</feature>
<dbReference type="InterPro" id="IPR001222">
    <property type="entry name" value="Znf_TFIIS"/>
</dbReference>
<dbReference type="Pfam" id="PF08711">
    <property type="entry name" value="Med26"/>
    <property type="match status" value="1"/>
</dbReference>
<dbReference type="GO" id="GO:0006368">
    <property type="term" value="P:transcription elongation by RNA polymerase II"/>
    <property type="evidence" value="ECO:0007669"/>
    <property type="project" value="InterPro"/>
</dbReference>
<evidence type="ECO:0000259" key="14">
    <source>
        <dbReference type="PROSITE" id="PS51321"/>
    </source>
</evidence>
<name>A0A8S2FAN2_9BILA</name>
<feature type="compositionally biased region" description="Polar residues" evidence="11">
    <location>
        <begin position="107"/>
        <end position="134"/>
    </location>
</feature>
<evidence type="ECO:0000256" key="4">
    <source>
        <dbReference type="ARBA" id="ARBA00022771"/>
    </source>
</evidence>
<comment type="caution">
    <text evidence="15">The sequence shown here is derived from an EMBL/GenBank/DDBJ whole genome shotgun (WGS) entry which is preliminary data.</text>
</comment>
<sequence length="314" mass="34972">MSKRFHGLARIILPKMAEEEIARINRKLEKMISNAEIDESMARDLLVRLQESRITLLILQKTGIGKTVNNLRKALAPPNEELATLAKGLLKNWKKLVPEVSKEEKIATNNHNPQASTSSQSETKNETTTKSNGIDRTISTSSTSSSPTALNTKDEVRLKSRDLLAAALSVSEIPEGSADPVELAARVEDAIFKEIRDTGVKYKNRIRSRLANLKDLKNPGLRNNVLLGYITPERLAVLTADEMASEDLKREREKLTKDAINEHQLAVATGIGTDLIQCGRCKQKNCTYTEAQTRSADEPMTLFVLCNHCGKRWK</sequence>
<evidence type="ECO:0000256" key="9">
    <source>
        <dbReference type="PROSITE-ProRule" id="PRU00649"/>
    </source>
</evidence>
<feature type="domain" description="TFIIS N-terminal" evidence="13">
    <location>
        <begin position="19"/>
        <end position="100"/>
    </location>
</feature>
<dbReference type="FunFam" id="2.20.25.10:FF:000001">
    <property type="entry name" value="Probable Transcription elongation factor S-II"/>
    <property type="match status" value="1"/>
</dbReference>